<evidence type="ECO:0000256" key="4">
    <source>
        <dbReference type="HAMAP-Rule" id="MF_00298"/>
    </source>
</evidence>
<dbReference type="SUPFAM" id="SSF55811">
    <property type="entry name" value="Nudix"/>
    <property type="match status" value="1"/>
</dbReference>
<keyword evidence="3 4" id="KW-0378">Hydrolase</keyword>
<dbReference type="InterPro" id="IPR022927">
    <property type="entry name" value="RppH"/>
</dbReference>
<dbReference type="InterPro" id="IPR015797">
    <property type="entry name" value="NUDIX_hydrolase-like_dom_sf"/>
</dbReference>
<feature type="short sequence motif" description="Nudix box" evidence="4">
    <location>
        <begin position="40"/>
        <end position="61"/>
    </location>
</feature>
<dbReference type="GO" id="GO:0034353">
    <property type="term" value="F:mRNA 5'-diphosphatase activity"/>
    <property type="evidence" value="ECO:0007669"/>
    <property type="project" value="TreeGrafter"/>
</dbReference>
<dbReference type="EMBL" id="BMJS01000002">
    <property type="protein sequence ID" value="GGF89765.1"/>
    <property type="molecule type" value="Genomic_DNA"/>
</dbReference>
<dbReference type="FunFam" id="3.90.79.10:FF:000001">
    <property type="entry name" value="RNA pyrophosphohydrolase"/>
    <property type="match status" value="1"/>
</dbReference>
<dbReference type="PROSITE" id="PS51462">
    <property type="entry name" value="NUDIX"/>
    <property type="match status" value="1"/>
</dbReference>
<dbReference type="GO" id="GO:0006402">
    <property type="term" value="P:mRNA catabolic process"/>
    <property type="evidence" value="ECO:0007669"/>
    <property type="project" value="TreeGrafter"/>
</dbReference>
<comment type="cofactor">
    <cofactor evidence="1">
        <name>Mn(2+)</name>
        <dbReference type="ChEBI" id="CHEBI:29035"/>
    </cofactor>
</comment>
<dbReference type="OrthoDB" id="9816040at2"/>
<dbReference type="NCBIfam" id="NF001936">
    <property type="entry name" value="PRK00714.1-3"/>
    <property type="match status" value="1"/>
</dbReference>
<dbReference type="PRINTS" id="PR00502">
    <property type="entry name" value="NUDIXFAMILY"/>
</dbReference>
<dbReference type="CDD" id="cd03671">
    <property type="entry name" value="NUDIX_Ap4A_hydrolase_plant_like"/>
    <property type="match status" value="1"/>
</dbReference>
<dbReference type="GO" id="GO:0005737">
    <property type="term" value="C:cytoplasm"/>
    <property type="evidence" value="ECO:0007669"/>
    <property type="project" value="TreeGrafter"/>
</dbReference>
<dbReference type="NCBIfam" id="NF001937">
    <property type="entry name" value="PRK00714.1-4"/>
    <property type="match status" value="1"/>
</dbReference>
<dbReference type="InterPro" id="IPR020084">
    <property type="entry name" value="NUDIX_hydrolase_CS"/>
</dbReference>
<dbReference type="PANTHER" id="PTHR23114">
    <property type="entry name" value="M7GPPPN-MRNA HYDROLASE"/>
    <property type="match status" value="1"/>
</dbReference>
<gene>
    <name evidence="4 6" type="primary">rppH</name>
    <name evidence="4" type="synonym">nudH</name>
    <name evidence="6" type="ORF">GCM10010995_03890</name>
</gene>
<evidence type="ECO:0000256" key="2">
    <source>
        <dbReference type="ARBA" id="ARBA00001946"/>
    </source>
</evidence>
<comment type="similarity">
    <text evidence="4">Belongs to the Nudix hydrolase family. RppH subfamily.</text>
</comment>
<keyword evidence="7" id="KW-1185">Reference proteome</keyword>
<evidence type="ECO:0000313" key="7">
    <source>
        <dbReference type="Proteomes" id="UP000636949"/>
    </source>
</evidence>
<accession>A0A8J2Z2P2</accession>
<evidence type="ECO:0000256" key="3">
    <source>
        <dbReference type="ARBA" id="ARBA00022801"/>
    </source>
</evidence>
<dbReference type="Gene3D" id="3.90.79.10">
    <property type="entry name" value="Nucleoside Triphosphate Pyrophosphohydrolase"/>
    <property type="match status" value="1"/>
</dbReference>
<comment type="function">
    <text evidence="4">Accelerates the degradation of transcripts by removing pyrophosphate from the 5'-end of triphosphorylated RNA, leading to a more labile monophosphorylated state that can stimulate subsequent ribonuclease cleavage.</text>
</comment>
<dbReference type="HAMAP" id="MF_00298">
    <property type="entry name" value="Nudix_RppH"/>
    <property type="match status" value="1"/>
</dbReference>
<organism evidence="6 7">
    <name type="scientific">Cysteiniphilum litorale</name>
    <dbReference type="NCBI Taxonomy" id="2056700"/>
    <lineage>
        <taxon>Bacteria</taxon>
        <taxon>Pseudomonadati</taxon>
        <taxon>Pseudomonadota</taxon>
        <taxon>Gammaproteobacteria</taxon>
        <taxon>Thiotrichales</taxon>
        <taxon>Fastidiosibacteraceae</taxon>
        <taxon>Cysteiniphilum</taxon>
    </lineage>
</organism>
<dbReference type="InterPro" id="IPR000086">
    <property type="entry name" value="NUDIX_hydrolase_dom"/>
</dbReference>
<dbReference type="InterPro" id="IPR020476">
    <property type="entry name" value="Nudix_hydrolase"/>
</dbReference>
<evidence type="ECO:0000313" key="6">
    <source>
        <dbReference type="EMBL" id="GGF89765.1"/>
    </source>
</evidence>
<dbReference type="Pfam" id="PF00293">
    <property type="entry name" value="NUDIX"/>
    <property type="match status" value="1"/>
</dbReference>
<protein>
    <recommendedName>
        <fullName evidence="4">RNA pyrophosphohydrolase</fullName>
        <ecNumber evidence="4">3.6.1.-</ecNumber>
    </recommendedName>
    <alternativeName>
        <fullName evidence="4">(Di)nucleoside polyphosphate hydrolase</fullName>
    </alternativeName>
</protein>
<sequence>MIVIDQEGFRANVAIIIMNDQNKVFWGRRVNQSSWQFPQGGLNSGETPIEAMYRELKEEVGLMPYDVEVIAATRTWLRYRLPRSLIRRNCPLCIGQKQKWFLLRLKSADSAINLNANKKPEFDEWRWVNYWYPAGKVVAFKRHVYQKALEHFFPVLKDWSRE</sequence>
<comment type="cofactor">
    <cofactor evidence="4">
        <name>a divalent metal cation</name>
        <dbReference type="ChEBI" id="CHEBI:60240"/>
    </cofactor>
</comment>
<name>A0A8J2Z2P2_9GAMM</name>
<reference evidence="6" key="2">
    <citation type="submission" date="2020-09" db="EMBL/GenBank/DDBJ databases">
        <authorList>
            <person name="Sun Q."/>
            <person name="Zhou Y."/>
        </authorList>
    </citation>
    <scope>NUCLEOTIDE SEQUENCE</scope>
    <source>
        <strain evidence="6">CGMCC 1.15758</strain>
    </source>
</reference>
<proteinExistence type="inferred from homology"/>
<dbReference type="NCBIfam" id="NF001938">
    <property type="entry name" value="PRK00714.1-5"/>
    <property type="match status" value="1"/>
</dbReference>
<dbReference type="EC" id="3.6.1.-" evidence="4"/>
<dbReference type="AlphaFoldDB" id="A0A8J2Z2P2"/>
<dbReference type="PROSITE" id="PS00893">
    <property type="entry name" value="NUDIX_BOX"/>
    <property type="match status" value="1"/>
</dbReference>
<dbReference type="PANTHER" id="PTHR23114:SF17">
    <property type="entry name" value="M7GPPPN-MRNA HYDROLASE"/>
    <property type="match status" value="1"/>
</dbReference>
<evidence type="ECO:0000259" key="5">
    <source>
        <dbReference type="PROSITE" id="PS51462"/>
    </source>
</evidence>
<feature type="domain" description="Nudix hydrolase" evidence="5">
    <location>
        <begin position="8"/>
        <end position="150"/>
    </location>
</feature>
<evidence type="ECO:0000256" key="1">
    <source>
        <dbReference type="ARBA" id="ARBA00001936"/>
    </source>
</evidence>
<comment type="caution">
    <text evidence="6">The sequence shown here is derived from an EMBL/GenBank/DDBJ whole genome shotgun (WGS) entry which is preliminary data.</text>
</comment>
<comment type="cofactor">
    <cofactor evidence="2">
        <name>Mg(2+)</name>
        <dbReference type="ChEBI" id="CHEBI:18420"/>
    </cofactor>
</comment>
<dbReference type="Proteomes" id="UP000636949">
    <property type="component" value="Unassembled WGS sequence"/>
</dbReference>
<reference evidence="6" key="1">
    <citation type="journal article" date="2014" name="Int. J. Syst. Evol. Microbiol.">
        <title>Complete genome sequence of Corynebacterium casei LMG S-19264T (=DSM 44701T), isolated from a smear-ripened cheese.</title>
        <authorList>
            <consortium name="US DOE Joint Genome Institute (JGI-PGF)"/>
            <person name="Walter F."/>
            <person name="Albersmeier A."/>
            <person name="Kalinowski J."/>
            <person name="Ruckert C."/>
        </authorList>
    </citation>
    <scope>NUCLEOTIDE SEQUENCE</scope>
    <source>
        <strain evidence="6">CGMCC 1.15758</strain>
    </source>
</reference>